<dbReference type="OrthoDB" id="215254at2"/>
<name>A0A2T0VHH2_9MICO</name>
<feature type="compositionally biased region" description="Low complexity" evidence="1">
    <location>
        <begin position="68"/>
        <end position="85"/>
    </location>
</feature>
<feature type="compositionally biased region" description="Polar residues" evidence="1">
    <location>
        <begin position="120"/>
        <end position="133"/>
    </location>
</feature>
<comment type="caution">
    <text evidence="3">The sequence shown here is derived from an EMBL/GenBank/DDBJ whole genome shotgun (WGS) entry which is preliminary data.</text>
</comment>
<dbReference type="RefSeq" id="WP_106210616.1">
    <property type="nucleotide sequence ID" value="NZ_PVTL01000002.1"/>
</dbReference>
<dbReference type="AlphaFoldDB" id="A0A2T0VHH2"/>
<dbReference type="InterPro" id="IPR011112">
    <property type="entry name" value="Rho-like_N"/>
</dbReference>
<dbReference type="Proteomes" id="UP000237983">
    <property type="component" value="Unassembled WGS sequence"/>
</dbReference>
<gene>
    <name evidence="3" type="ORF">B0I08_102341</name>
</gene>
<dbReference type="EMBL" id="PVTL01000002">
    <property type="protein sequence ID" value="PRY69664.1"/>
    <property type="molecule type" value="Genomic_DNA"/>
</dbReference>
<feature type="compositionally biased region" description="Polar residues" evidence="1">
    <location>
        <begin position="52"/>
        <end position="65"/>
    </location>
</feature>
<evidence type="ECO:0000313" key="4">
    <source>
        <dbReference type="Proteomes" id="UP000237983"/>
    </source>
</evidence>
<feature type="compositionally biased region" description="Pro residues" evidence="1">
    <location>
        <begin position="168"/>
        <end position="178"/>
    </location>
</feature>
<sequence>MFFNLFSRKKKIADVKAAPIAAPAIPPVIAPVVPAVEQASPDEPQPDEQGSPDEQQPVEQPSRVEQQPVDAPAADVAAVVRAARATSPRTGTAKVAPPKASPTTRPGSKPAAKPQASGAGRSTPSANVPTKPSRQALLDAVRAVPAEPAQPDAEHVSVAGTTAAGPTPEQPTPAPPTPARVTAAMTVPQLRLRARELGLIGYSRLAKADLLRAIVERLAANESPADPDDELGH</sequence>
<feature type="region of interest" description="Disordered" evidence="1">
    <location>
        <begin position="33"/>
        <end position="180"/>
    </location>
</feature>
<proteinExistence type="predicted"/>
<accession>A0A2T0VHH2</accession>
<reference evidence="3 4" key="1">
    <citation type="submission" date="2018-03" db="EMBL/GenBank/DDBJ databases">
        <title>Genomic Encyclopedia of Type Strains, Phase III (KMG-III): the genomes of soil and plant-associated and newly described type strains.</title>
        <authorList>
            <person name="Whitman W."/>
        </authorList>
    </citation>
    <scope>NUCLEOTIDE SEQUENCE [LARGE SCALE GENOMIC DNA]</scope>
    <source>
        <strain evidence="3 4">CGMCC 1.12484</strain>
    </source>
</reference>
<feature type="domain" description="Rho termination factor-like N-terminal" evidence="2">
    <location>
        <begin position="184"/>
        <end position="221"/>
    </location>
</feature>
<evidence type="ECO:0000256" key="1">
    <source>
        <dbReference type="SAM" id="MobiDB-lite"/>
    </source>
</evidence>
<keyword evidence="4" id="KW-1185">Reference proteome</keyword>
<protein>
    <submittedName>
        <fullName evidence="3">Rho termination factor-like protein</fullName>
    </submittedName>
</protein>
<evidence type="ECO:0000313" key="3">
    <source>
        <dbReference type="EMBL" id="PRY69664.1"/>
    </source>
</evidence>
<organism evidence="3 4">
    <name type="scientific">Glaciihabitans tibetensis</name>
    <dbReference type="NCBI Taxonomy" id="1266600"/>
    <lineage>
        <taxon>Bacteria</taxon>
        <taxon>Bacillati</taxon>
        <taxon>Actinomycetota</taxon>
        <taxon>Actinomycetes</taxon>
        <taxon>Micrococcales</taxon>
        <taxon>Microbacteriaceae</taxon>
        <taxon>Glaciihabitans</taxon>
    </lineage>
</organism>
<dbReference type="Pfam" id="PF07498">
    <property type="entry name" value="Rho_N"/>
    <property type="match status" value="1"/>
</dbReference>
<evidence type="ECO:0000259" key="2">
    <source>
        <dbReference type="Pfam" id="PF07498"/>
    </source>
</evidence>
<dbReference type="GO" id="GO:0006353">
    <property type="term" value="P:DNA-templated transcription termination"/>
    <property type="evidence" value="ECO:0007669"/>
    <property type="project" value="InterPro"/>
</dbReference>